<organism evidence="1 2">
    <name type="scientific">Blumeria hordei</name>
    <name type="common">Barley powdery mildew</name>
    <name type="synonym">Blumeria graminis f. sp. hordei</name>
    <dbReference type="NCBI Taxonomy" id="2867405"/>
    <lineage>
        <taxon>Eukaryota</taxon>
        <taxon>Fungi</taxon>
        <taxon>Dikarya</taxon>
        <taxon>Ascomycota</taxon>
        <taxon>Pezizomycotina</taxon>
        <taxon>Leotiomycetes</taxon>
        <taxon>Erysiphales</taxon>
        <taxon>Erysiphaceae</taxon>
        <taxon>Blumeria</taxon>
    </lineage>
</organism>
<evidence type="ECO:0000313" key="1">
    <source>
        <dbReference type="EMBL" id="SZF02318.1"/>
    </source>
</evidence>
<reference evidence="1 2" key="1">
    <citation type="submission" date="2017-11" db="EMBL/GenBank/DDBJ databases">
        <authorList>
            <person name="Kracher B."/>
        </authorList>
    </citation>
    <scope>NUCLEOTIDE SEQUENCE [LARGE SCALE GENOMIC DNA]</scope>
    <source>
        <strain evidence="1 2">RACE1</strain>
    </source>
</reference>
<gene>
    <name evidence="1" type="ORF">BLGHR1_13097</name>
</gene>
<dbReference type="VEuPathDB" id="FungiDB:BLGHR1_13097"/>
<evidence type="ECO:0000313" key="2">
    <source>
        <dbReference type="Proteomes" id="UP000275772"/>
    </source>
</evidence>
<protein>
    <submittedName>
        <fullName evidence="1">Uncharacterized protein</fullName>
    </submittedName>
</protein>
<proteinExistence type="predicted"/>
<dbReference type="AlphaFoldDB" id="A0A383URI1"/>
<accession>A0A383URI1</accession>
<sequence length="98" mass="11067">MKWTKLVTQVPINNALASKPNGFVVFIPNLAPQKFRKQRCWHQNPTTTFEPAIKKIFATEKGLYVLVGKFGRCYQRAQSTKTKTELPSVLSSTNLGVK</sequence>
<dbReference type="Proteomes" id="UP000275772">
    <property type="component" value="Unassembled WGS sequence"/>
</dbReference>
<dbReference type="EMBL" id="UNSH01000042">
    <property type="protein sequence ID" value="SZF02318.1"/>
    <property type="molecule type" value="Genomic_DNA"/>
</dbReference>
<name>A0A383URI1_BLUHO</name>